<dbReference type="Pfam" id="PF04383">
    <property type="entry name" value="KilA-N"/>
    <property type="match status" value="1"/>
</dbReference>
<feature type="domain" description="KilA-N" evidence="1">
    <location>
        <begin position="9"/>
        <end position="112"/>
    </location>
</feature>
<protein>
    <submittedName>
        <fullName evidence="2">KilA-N domain-containing protein</fullName>
    </submittedName>
</protein>
<dbReference type="Gene3D" id="3.10.260.10">
    <property type="entry name" value="Transcription regulator HTH, APSES-type DNA-binding domain"/>
    <property type="match status" value="1"/>
</dbReference>
<proteinExistence type="predicted"/>
<dbReference type="InterPro" id="IPR036887">
    <property type="entry name" value="HTH_APSES_sf"/>
</dbReference>
<dbReference type="Pfam" id="PF26567">
    <property type="entry name" value="BstA_C"/>
    <property type="match status" value="1"/>
</dbReference>
<dbReference type="SMART" id="SM01252">
    <property type="entry name" value="KilA-N"/>
    <property type="match status" value="1"/>
</dbReference>
<dbReference type="InterPro" id="IPR058744">
    <property type="entry name" value="BstA-like_C"/>
</dbReference>
<dbReference type="SUPFAM" id="SSF54616">
    <property type="entry name" value="DNA-binding domain of Mlu1-box binding protein MBP1"/>
    <property type="match status" value="1"/>
</dbReference>
<comment type="caution">
    <text evidence="2">The sequence shown here is derived from an EMBL/GenBank/DDBJ whole genome shotgun (WGS) entry which is preliminary data.</text>
</comment>
<dbReference type="AlphaFoldDB" id="A0A6G1ZLA7"/>
<dbReference type="PROSITE" id="PS51301">
    <property type="entry name" value="KILA_N"/>
    <property type="match status" value="1"/>
</dbReference>
<gene>
    <name evidence="2" type="ORF">GKE01_25365</name>
</gene>
<organism evidence="2">
    <name type="scientific">Parabacteroides goldsteinii</name>
    <dbReference type="NCBI Taxonomy" id="328812"/>
    <lineage>
        <taxon>Bacteria</taxon>
        <taxon>Pseudomonadati</taxon>
        <taxon>Bacteroidota</taxon>
        <taxon>Bacteroidia</taxon>
        <taxon>Bacteroidales</taxon>
        <taxon>Tannerellaceae</taxon>
        <taxon>Parabacteroides</taxon>
    </lineage>
</organism>
<name>A0A6G1ZLA7_9BACT</name>
<evidence type="ECO:0000259" key="1">
    <source>
        <dbReference type="PROSITE" id="PS51301"/>
    </source>
</evidence>
<accession>A0A6G1ZLA7</accession>
<dbReference type="EMBL" id="WKLP01000066">
    <property type="protein sequence ID" value="MRY14753.1"/>
    <property type="molecule type" value="Genomic_DNA"/>
</dbReference>
<dbReference type="InterPro" id="IPR017880">
    <property type="entry name" value="KilA_N"/>
</dbReference>
<reference evidence="2" key="1">
    <citation type="journal article" date="2019" name="Nat. Med.">
        <title>A library of human gut bacterial isolates paired with longitudinal multiomics data enables mechanistic microbiome research.</title>
        <authorList>
            <person name="Poyet M."/>
            <person name="Groussin M."/>
            <person name="Gibbons S.M."/>
            <person name="Avila-Pacheco J."/>
            <person name="Jiang X."/>
            <person name="Kearney S.M."/>
            <person name="Perrotta A.R."/>
            <person name="Berdy B."/>
            <person name="Zhao S."/>
            <person name="Lieberman T.D."/>
            <person name="Swanson P.K."/>
            <person name="Smith M."/>
            <person name="Roesemann S."/>
            <person name="Alexander J.E."/>
            <person name="Rich S.A."/>
            <person name="Livny J."/>
            <person name="Vlamakis H."/>
            <person name="Clish C."/>
            <person name="Bullock K."/>
            <person name="Deik A."/>
            <person name="Scott J."/>
            <person name="Pierce K.A."/>
            <person name="Xavier R.J."/>
            <person name="Alm E.J."/>
        </authorList>
    </citation>
    <scope>NUCLEOTIDE SEQUENCE</scope>
    <source>
        <strain evidence="2">BIOML-A4</strain>
    </source>
</reference>
<dbReference type="RefSeq" id="WP_010803595.1">
    <property type="nucleotide sequence ID" value="NZ_CAJSYT010000001.1"/>
</dbReference>
<dbReference type="InterPro" id="IPR018004">
    <property type="entry name" value="KilA/APSES_HTH"/>
</dbReference>
<dbReference type="GO" id="GO:0003677">
    <property type="term" value="F:DNA binding"/>
    <property type="evidence" value="ECO:0007669"/>
    <property type="project" value="InterPro"/>
</dbReference>
<evidence type="ECO:0000313" key="2">
    <source>
        <dbReference type="EMBL" id="MRY14753.1"/>
    </source>
</evidence>
<sequence>MNDTQFELALIERKVDNSPVQQRLLDGYVNATALCKAAGKNFADYKRLKGTDDFLKELSSDVGIPITELIQTITGGIPQAQGTWVHPQVAINLAQWASPKFAVLVSKWVFEWMNGNIPKAKSLPYHLQRYMMNRTQIPPTHFSIFNEIVYNLIAPLEDRGYQLPDSMVPDISEGRMFASWVRNVKKLEPNDFPTYTHTYPDGRSIPNVKLYPNFLLGDFRDHFHNEWLIKNSYKYFKERDSNALPYLQEMVAALPESQKTQALLQWKKSKK</sequence>